<evidence type="ECO:0000313" key="1">
    <source>
        <dbReference type="EMBL" id="KAH7978061.1"/>
    </source>
</evidence>
<sequence length="129" mass="14341">MTSCWRPALPLTLTAHESALNKSWVAAEHRRRRWTQSRACCLCRRVRSPLGRATGVEGPTAQEFPEGSPLSMGLTLGLAGPRGRISLTPMLKRSAPFGSAPSRMRSGEEEYLEESLLKECHPDDDYVYP</sequence>
<evidence type="ECO:0000313" key="2">
    <source>
        <dbReference type="Proteomes" id="UP000821865"/>
    </source>
</evidence>
<protein>
    <submittedName>
        <fullName evidence="1">Uncharacterized protein</fullName>
    </submittedName>
</protein>
<keyword evidence="2" id="KW-1185">Reference proteome</keyword>
<organism evidence="1 2">
    <name type="scientific">Dermacentor silvarum</name>
    <name type="common">Tick</name>
    <dbReference type="NCBI Taxonomy" id="543639"/>
    <lineage>
        <taxon>Eukaryota</taxon>
        <taxon>Metazoa</taxon>
        <taxon>Ecdysozoa</taxon>
        <taxon>Arthropoda</taxon>
        <taxon>Chelicerata</taxon>
        <taxon>Arachnida</taxon>
        <taxon>Acari</taxon>
        <taxon>Parasitiformes</taxon>
        <taxon>Ixodida</taxon>
        <taxon>Ixodoidea</taxon>
        <taxon>Ixodidae</taxon>
        <taxon>Rhipicephalinae</taxon>
        <taxon>Dermacentor</taxon>
    </lineage>
</organism>
<name>A0ACB8DUN5_DERSI</name>
<dbReference type="EMBL" id="CM023470">
    <property type="protein sequence ID" value="KAH7978061.1"/>
    <property type="molecule type" value="Genomic_DNA"/>
</dbReference>
<dbReference type="Proteomes" id="UP000821865">
    <property type="component" value="Chromosome 1"/>
</dbReference>
<comment type="caution">
    <text evidence="1">The sequence shown here is derived from an EMBL/GenBank/DDBJ whole genome shotgun (WGS) entry which is preliminary data.</text>
</comment>
<accession>A0ACB8DUN5</accession>
<proteinExistence type="predicted"/>
<reference evidence="1" key="1">
    <citation type="submission" date="2020-05" db="EMBL/GenBank/DDBJ databases">
        <title>Large-scale comparative analyses of tick genomes elucidate their genetic diversity and vector capacities.</title>
        <authorList>
            <person name="Jia N."/>
            <person name="Wang J."/>
            <person name="Shi W."/>
            <person name="Du L."/>
            <person name="Sun Y."/>
            <person name="Zhan W."/>
            <person name="Jiang J."/>
            <person name="Wang Q."/>
            <person name="Zhang B."/>
            <person name="Ji P."/>
            <person name="Sakyi L.B."/>
            <person name="Cui X."/>
            <person name="Yuan T."/>
            <person name="Jiang B."/>
            <person name="Yang W."/>
            <person name="Lam T.T.-Y."/>
            <person name="Chang Q."/>
            <person name="Ding S."/>
            <person name="Wang X."/>
            <person name="Zhu J."/>
            <person name="Ruan X."/>
            <person name="Zhao L."/>
            <person name="Wei J."/>
            <person name="Que T."/>
            <person name="Du C."/>
            <person name="Cheng J."/>
            <person name="Dai P."/>
            <person name="Han X."/>
            <person name="Huang E."/>
            <person name="Gao Y."/>
            <person name="Liu J."/>
            <person name="Shao H."/>
            <person name="Ye R."/>
            <person name="Li L."/>
            <person name="Wei W."/>
            <person name="Wang X."/>
            <person name="Wang C."/>
            <person name="Yang T."/>
            <person name="Huo Q."/>
            <person name="Li W."/>
            <person name="Guo W."/>
            <person name="Chen H."/>
            <person name="Zhou L."/>
            <person name="Ni X."/>
            <person name="Tian J."/>
            <person name="Zhou Y."/>
            <person name="Sheng Y."/>
            <person name="Liu T."/>
            <person name="Pan Y."/>
            <person name="Xia L."/>
            <person name="Li J."/>
            <person name="Zhao F."/>
            <person name="Cao W."/>
        </authorList>
    </citation>
    <scope>NUCLEOTIDE SEQUENCE</scope>
    <source>
        <strain evidence="1">Dsil-2018</strain>
    </source>
</reference>
<gene>
    <name evidence="1" type="ORF">HPB49_004349</name>
</gene>